<organism evidence="4 5">
    <name type="scientific">Protopolystoma xenopodis</name>
    <dbReference type="NCBI Taxonomy" id="117903"/>
    <lineage>
        <taxon>Eukaryota</taxon>
        <taxon>Metazoa</taxon>
        <taxon>Spiralia</taxon>
        <taxon>Lophotrochozoa</taxon>
        <taxon>Platyhelminthes</taxon>
        <taxon>Monogenea</taxon>
        <taxon>Polyopisthocotylea</taxon>
        <taxon>Polystomatidea</taxon>
        <taxon>Polystomatidae</taxon>
        <taxon>Protopolystoma</taxon>
    </lineage>
</organism>
<reference evidence="4" key="1">
    <citation type="submission" date="2018-11" db="EMBL/GenBank/DDBJ databases">
        <authorList>
            <consortium name="Pathogen Informatics"/>
        </authorList>
    </citation>
    <scope>NUCLEOTIDE SEQUENCE</scope>
</reference>
<dbReference type="GO" id="GO:0005739">
    <property type="term" value="C:mitochondrion"/>
    <property type="evidence" value="ECO:0007669"/>
    <property type="project" value="TreeGrafter"/>
</dbReference>
<comment type="caution">
    <text evidence="4">The sequence shown here is derived from an EMBL/GenBank/DDBJ whole genome shotgun (WGS) entry which is preliminary data.</text>
</comment>
<dbReference type="Gene3D" id="2.60.120.10">
    <property type="entry name" value="Jelly Rolls"/>
    <property type="match status" value="1"/>
</dbReference>
<gene>
    <name evidence="4" type="ORF">PXEA_LOCUS21254</name>
</gene>
<accession>A0A3S5AMZ8</accession>
<dbReference type="InterPro" id="IPR011051">
    <property type="entry name" value="RmlC_Cupin_sf"/>
</dbReference>
<dbReference type="OrthoDB" id="271433at2759"/>
<evidence type="ECO:0000256" key="3">
    <source>
        <dbReference type="ARBA" id="ARBA00023004"/>
    </source>
</evidence>
<proteinExistence type="predicted"/>
<keyword evidence="1" id="KW-0479">Metal-binding</keyword>
<evidence type="ECO:0000313" key="4">
    <source>
        <dbReference type="EMBL" id="VEL27814.1"/>
    </source>
</evidence>
<feature type="non-terminal residue" evidence="4">
    <location>
        <position position="280"/>
    </location>
</feature>
<dbReference type="PANTHER" id="PTHR22966:SF61">
    <property type="entry name" value="2-AMINOETHANETHIOL DIOXYGENASE"/>
    <property type="match status" value="1"/>
</dbReference>
<keyword evidence="3" id="KW-0408">Iron</keyword>
<protein>
    <recommendedName>
        <fullName evidence="6">Cysteine dioxygenase</fullName>
    </recommendedName>
</protein>
<sequence length="280" mass="30667">MTTKIAVVANLSLQVFQQHALRTLTASPSQQLRGHSPSSSIGNSPITNFGALEQLLKKITSPSSHVKNNTSSGHDHLFEDNLRRLITTLKNLTSHDVGLDLRWISDTTSYAAPVVYIHIMENEVFSMGIFVLRPGSRIPLHDHPGMFGILRVLYGSLRCRSFTRLDGERAIYPGSPLASALSPLTTSASSRWQLTDLVVVQPHQDTILSVDSDPCLLTPSEGNLHELTVCDEAAVFLDILAPPYDHDLGTRECRFYREVILPQPVLISSAAGDSSTTTSI</sequence>
<evidence type="ECO:0000256" key="1">
    <source>
        <dbReference type="ARBA" id="ARBA00022723"/>
    </source>
</evidence>
<dbReference type="GO" id="GO:0016702">
    <property type="term" value="F:oxidoreductase activity, acting on single donors with incorporation of molecular oxygen, incorporation of two atoms of oxygen"/>
    <property type="evidence" value="ECO:0007669"/>
    <property type="project" value="InterPro"/>
</dbReference>
<evidence type="ECO:0000256" key="2">
    <source>
        <dbReference type="ARBA" id="ARBA00023002"/>
    </source>
</evidence>
<keyword evidence="2" id="KW-0560">Oxidoreductase</keyword>
<evidence type="ECO:0000313" key="5">
    <source>
        <dbReference type="Proteomes" id="UP000784294"/>
    </source>
</evidence>
<dbReference type="GO" id="GO:0046872">
    <property type="term" value="F:metal ion binding"/>
    <property type="evidence" value="ECO:0007669"/>
    <property type="project" value="UniProtKB-KW"/>
</dbReference>
<dbReference type="PANTHER" id="PTHR22966">
    <property type="entry name" value="2-AMINOETHANETHIOL DIOXYGENASE"/>
    <property type="match status" value="1"/>
</dbReference>
<dbReference type="Proteomes" id="UP000784294">
    <property type="component" value="Unassembled WGS sequence"/>
</dbReference>
<dbReference type="Pfam" id="PF07847">
    <property type="entry name" value="PCO_ADO"/>
    <property type="match status" value="1"/>
</dbReference>
<dbReference type="CDD" id="cd20289">
    <property type="entry name" value="cupin_ADO"/>
    <property type="match status" value="1"/>
</dbReference>
<dbReference type="InterPro" id="IPR012864">
    <property type="entry name" value="PCO/ADO"/>
</dbReference>
<dbReference type="EMBL" id="CAAALY010090049">
    <property type="protein sequence ID" value="VEL27814.1"/>
    <property type="molecule type" value="Genomic_DNA"/>
</dbReference>
<dbReference type="InterPro" id="IPR014710">
    <property type="entry name" value="RmlC-like_jellyroll"/>
</dbReference>
<dbReference type="AlphaFoldDB" id="A0A3S5AMZ8"/>
<dbReference type="SUPFAM" id="SSF51182">
    <property type="entry name" value="RmlC-like cupins"/>
    <property type="match status" value="1"/>
</dbReference>
<name>A0A3S5AMZ8_9PLAT</name>
<evidence type="ECO:0008006" key="6">
    <source>
        <dbReference type="Google" id="ProtNLM"/>
    </source>
</evidence>
<keyword evidence="5" id="KW-1185">Reference proteome</keyword>